<dbReference type="Pfam" id="PF07654">
    <property type="entry name" value="C1-set"/>
    <property type="match status" value="2"/>
</dbReference>
<name>A0A1B8Y2K8_XENTR</name>
<organism evidence="4">
    <name type="scientific">Xenopus tropicalis</name>
    <name type="common">Western clawed frog</name>
    <name type="synonym">Silurana tropicalis</name>
    <dbReference type="NCBI Taxonomy" id="8364"/>
    <lineage>
        <taxon>Eukaryota</taxon>
        <taxon>Metazoa</taxon>
        <taxon>Chordata</taxon>
        <taxon>Craniata</taxon>
        <taxon>Vertebrata</taxon>
        <taxon>Euteleostomi</taxon>
        <taxon>Amphibia</taxon>
        <taxon>Batrachia</taxon>
        <taxon>Anura</taxon>
        <taxon>Pipoidea</taxon>
        <taxon>Pipidae</taxon>
        <taxon>Xenopodinae</taxon>
        <taxon>Xenopus</taxon>
        <taxon>Silurana</taxon>
    </lineage>
</organism>
<dbReference type="InterPro" id="IPR050380">
    <property type="entry name" value="Immune_Resp_Modulators"/>
</dbReference>
<dbReference type="InterPro" id="IPR036179">
    <property type="entry name" value="Ig-like_dom_sf"/>
</dbReference>
<dbReference type="SMART" id="SM00409">
    <property type="entry name" value="IG"/>
    <property type="match status" value="3"/>
</dbReference>
<dbReference type="SUPFAM" id="SSF48726">
    <property type="entry name" value="Immunoglobulin"/>
    <property type="match status" value="4"/>
</dbReference>
<feature type="compositionally biased region" description="Polar residues" evidence="2">
    <location>
        <begin position="516"/>
        <end position="532"/>
    </location>
</feature>
<dbReference type="Gene3D" id="2.60.40.10">
    <property type="entry name" value="Immunoglobulins"/>
    <property type="match status" value="6"/>
</dbReference>
<feature type="compositionally biased region" description="Basic and acidic residues" evidence="2">
    <location>
        <begin position="487"/>
        <end position="496"/>
    </location>
</feature>
<sequence length="565" mass="62995">MGDASLSLANVSISDEGIYRCHVIYQQQPRDTRVILEVLVPPQIRIPSKVISKNKENTLICTANGFYPVDIDVSWYKDNKHLTDSQLDKPERNPDGTYRVRGTVTLPPMDGQLDHNFSCRVQHHSLQQPLQEDAQLEYEARPAPVSVVPTLCGPAKVSYSLTLRGFYPRDISITWVCGLGFSHGRKIANEQYTENPDLTFNVRSEVRIPGDRFKDPEFQVGVTWEHESLGALGYREFSAQDPEFPWKPAVEPIQKAQFLHNSPTTLRCNISGYFPDALTVTWLRKGAQSEELTEVPNTHPYIRPHKQPDSTYSCTPSLIIYPSRRDQGAEYICRVAHPSLGEPIDTSTGRIKVMEVGEIRVPTLGKEKVALSCRVSGYFPDALTVSWFRKGKGDQSEVPLSAQCVDSVISDWVRRTIGDQSEVPLPAHSSGLWFSDLLNMEKGGQSDVALTAQCDGSGIPVGCNKGKRDWVELGVPAHSDGSQISDTSKKEEKGDQSEASVSTKRYKVPEPKSQRQENQTFTCETELSFSPEQKTDQGAEFICRVGHPSLGQLVERRVGPLVIPE</sequence>
<dbReference type="SMART" id="SM00407">
    <property type="entry name" value="IGc1"/>
    <property type="match status" value="2"/>
</dbReference>
<evidence type="ECO:0000313" key="4">
    <source>
        <dbReference type="EMBL" id="OCA17159.1"/>
    </source>
</evidence>
<reference evidence="4" key="3">
    <citation type="submission" date="2016-05" db="EMBL/GenBank/DDBJ databases">
        <title>WGS assembly of Xenopus tropicalis.</title>
        <authorList>
            <person name="Sessions A."/>
            <person name="Jenkins J."/>
            <person name="Mitros T."/>
            <person name="Lyons J.T."/>
            <person name="Dichmann D.S."/>
            <person name="Robert J."/>
            <person name="Harland R.M."/>
            <person name="Rokhsar D.S."/>
        </authorList>
    </citation>
    <scope>NUCLEOTIDE SEQUENCE</scope>
    <source>
        <strain evidence="4">Nigerian</strain>
    </source>
</reference>
<evidence type="ECO:0000259" key="3">
    <source>
        <dbReference type="PROSITE" id="PS50835"/>
    </source>
</evidence>
<dbReference type="InterPro" id="IPR007110">
    <property type="entry name" value="Ig-like_dom"/>
</dbReference>
<feature type="domain" description="Ig-like" evidence="3">
    <location>
        <begin position="42"/>
        <end position="137"/>
    </location>
</feature>
<accession>A0A1B8Y2K8</accession>
<evidence type="ECO:0000256" key="1">
    <source>
        <dbReference type="ARBA" id="ARBA00023319"/>
    </source>
</evidence>
<gene>
    <name evidence="4" type="ORF">XENTR_v90027418mg</name>
</gene>
<dbReference type="InterPro" id="IPR003599">
    <property type="entry name" value="Ig_sub"/>
</dbReference>
<feature type="region of interest" description="Disordered" evidence="2">
    <location>
        <begin position="476"/>
        <end position="532"/>
    </location>
</feature>
<dbReference type="PANTHER" id="PTHR23411">
    <property type="entry name" value="TAPASIN"/>
    <property type="match status" value="1"/>
</dbReference>
<dbReference type="CDD" id="cd00098">
    <property type="entry name" value="IgC1"/>
    <property type="match status" value="2"/>
</dbReference>
<dbReference type="PROSITE" id="PS00290">
    <property type="entry name" value="IG_MHC"/>
    <property type="match status" value="2"/>
</dbReference>
<dbReference type="PROSITE" id="PS50835">
    <property type="entry name" value="IG_LIKE"/>
    <property type="match status" value="3"/>
</dbReference>
<dbReference type="EMBL" id="KV460521">
    <property type="protein sequence ID" value="OCA17159.1"/>
    <property type="molecule type" value="Genomic_DNA"/>
</dbReference>
<evidence type="ECO:0000256" key="2">
    <source>
        <dbReference type="SAM" id="MobiDB-lite"/>
    </source>
</evidence>
<feature type="domain" description="Ig-like" evidence="3">
    <location>
        <begin position="248"/>
        <end position="352"/>
    </location>
</feature>
<dbReference type="InterPro" id="IPR003597">
    <property type="entry name" value="Ig_C1-set"/>
</dbReference>
<dbReference type="FunFam" id="2.60.40.10:FF:001774">
    <property type="entry name" value="Uncharacterized LOC100216153"/>
    <property type="match status" value="2"/>
</dbReference>
<dbReference type="InterPro" id="IPR003006">
    <property type="entry name" value="Ig/MHC_CS"/>
</dbReference>
<dbReference type="InterPro" id="IPR013783">
    <property type="entry name" value="Ig-like_fold"/>
</dbReference>
<keyword evidence="1" id="KW-0393">Immunoglobulin domain</keyword>
<dbReference type="FunFam" id="2.60.40.10:FF:001726">
    <property type="entry name" value="Signal-regulatory protein beta 3"/>
    <property type="match status" value="1"/>
</dbReference>
<reference evidence="4" key="2">
    <citation type="journal article" date="2010" name="Science">
        <title>The genome of the Western clawed frog Xenopus tropicalis.</title>
        <authorList>
            <person name="Hellsten U."/>
            <person name="Harland R.M."/>
            <person name="Gilchrist M.J."/>
            <person name="Hendrix D."/>
            <person name="Jurka J."/>
            <person name="Kapitonov V."/>
            <person name="Ovcharenko I."/>
            <person name="Putnam N.H."/>
            <person name="Shu S."/>
            <person name="Taher L."/>
            <person name="Blitz I.L."/>
            <person name="Blumberg B."/>
            <person name="Dichmann D.S."/>
            <person name="Dubchak I."/>
            <person name="Amaya E."/>
            <person name="Detter J.C."/>
            <person name="Fletcher R."/>
            <person name="Gerhard D.S."/>
            <person name="Goodstein D."/>
            <person name="Graves T."/>
            <person name="Grigoriev I.V."/>
            <person name="Grimwood J."/>
            <person name="Kawashima T."/>
            <person name="Lindquist E."/>
            <person name="Lucas S.M."/>
            <person name="Mead P.E."/>
            <person name="Mitros T."/>
            <person name="Ogino H."/>
            <person name="Ohta Y."/>
            <person name="Poliakov A.V."/>
            <person name="Pollet N."/>
            <person name="Robert J."/>
            <person name="Salamov A."/>
            <person name="Sater A.K."/>
            <person name="Schmutz J."/>
            <person name="Terry A."/>
            <person name="Vize P.D."/>
            <person name="Warren W.C."/>
            <person name="Wells D."/>
            <person name="Wills A."/>
            <person name="Wilson R.K."/>
            <person name="Zimmerman L.B."/>
            <person name="Zorn A.M."/>
            <person name="Grainger R."/>
            <person name="Grammer T."/>
            <person name="Khokha M.K."/>
            <person name="Richardson P.M."/>
            <person name="Rokhsar D.S."/>
        </authorList>
    </citation>
    <scope>NUCLEOTIDE SEQUENCE [LARGE SCALE GENOMIC DNA]</scope>
    <source>
        <strain evidence="4">Nigerian</strain>
    </source>
</reference>
<protein>
    <recommendedName>
        <fullName evidence="3">Ig-like domain-containing protein</fullName>
    </recommendedName>
</protein>
<dbReference type="FunFam" id="2.60.40.10:FF:001931">
    <property type="entry name" value="Uncharacterized LOC100216153"/>
    <property type="match status" value="1"/>
</dbReference>
<proteinExistence type="predicted"/>
<reference evidence="4" key="1">
    <citation type="submission" date="2009-11" db="EMBL/GenBank/DDBJ databases">
        <authorList>
            <consortium name="US DOE Joint Genome Institute (JGI-PGF)"/>
            <person name="Ottilar R."/>
            <person name="Schmutz J."/>
            <person name="Salamov A."/>
            <person name="Cheng J.F."/>
            <person name="Lucas S."/>
            <person name="Pitluck S."/>
            <person name="Gundlach H."/>
            <person name="Guo Y."/>
            <person name="Haberer G."/>
            <person name="Nasrallah J."/>
            <person name="Mayer K.F.X."/>
            <person name="van de Peer Y."/>
            <person name="Weigel D."/>
            <person name="Grigoriev I.V."/>
        </authorList>
    </citation>
    <scope>NUCLEOTIDE SEQUENCE</scope>
    <source>
        <strain evidence="4">Nigerian</strain>
    </source>
</reference>
<dbReference type="AlphaFoldDB" id="A0A1B8Y2K8"/>
<feature type="domain" description="Ig-like" evidence="3">
    <location>
        <begin position="365"/>
        <end position="396"/>
    </location>
</feature>